<proteinExistence type="predicted"/>
<accession>A0A1J1HNP5</accession>
<evidence type="ECO:0000313" key="1">
    <source>
        <dbReference type="EMBL" id="CRK89579.1"/>
    </source>
</evidence>
<name>A0A1J1HNP5_9DIPT</name>
<keyword evidence="2" id="KW-1185">Reference proteome</keyword>
<reference evidence="1 2" key="1">
    <citation type="submission" date="2015-04" db="EMBL/GenBank/DDBJ databases">
        <authorList>
            <person name="Syromyatnikov M.Y."/>
            <person name="Popov V.N."/>
        </authorList>
    </citation>
    <scope>NUCLEOTIDE SEQUENCE [LARGE SCALE GENOMIC DNA]</scope>
</reference>
<dbReference type="Proteomes" id="UP000183832">
    <property type="component" value="Unassembled WGS sequence"/>
</dbReference>
<sequence length="64" mass="7600">MKDCSLKGNEEKNFASKVEEYLAKDKFLWNFRPNLTLINYTQKPLIWIQTTFSDSRKAATRIKE</sequence>
<organism evidence="1 2">
    <name type="scientific">Clunio marinus</name>
    <dbReference type="NCBI Taxonomy" id="568069"/>
    <lineage>
        <taxon>Eukaryota</taxon>
        <taxon>Metazoa</taxon>
        <taxon>Ecdysozoa</taxon>
        <taxon>Arthropoda</taxon>
        <taxon>Hexapoda</taxon>
        <taxon>Insecta</taxon>
        <taxon>Pterygota</taxon>
        <taxon>Neoptera</taxon>
        <taxon>Endopterygota</taxon>
        <taxon>Diptera</taxon>
        <taxon>Nematocera</taxon>
        <taxon>Chironomoidea</taxon>
        <taxon>Chironomidae</taxon>
        <taxon>Clunio</taxon>
    </lineage>
</organism>
<gene>
    <name evidence="1" type="ORF">CLUMA_CG003298</name>
</gene>
<dbReference type="AlphaFoldDB" id="A0A1J1HNP5"/>
<evidence type="ECO:0000313" key="2">
    <source>
        <dbReference type="Proteomes" id="UP000183832"/>
    </source>
</evidence>
<dbReference type="EMBL" id="CVRI01000013">
    <property type="protein sequence ID" value="CRK89579.1"/>
    <property type="molecule type" value="Genomic_DNA"/>
</dbReference>
<protein>
    <submittedName>
        <fullName evidence="1">CLUMA_CG003298, isoform A</fullName>
    </submittedName>
</protein>